<dbReference type="EMBL" id="JABANM010007326">
    <property type="protein sequence ID" value="KAF4744444.1"/>
    <property type="molecule type" value="Genomic_DNA"/>
</dbReference>
<proteinExistence type="predicted"/>
<name>A0A7J6TGL8_PEROL</name>
<protein>
    <submittedName>
        <fullName evidence="1">Uncharacterized protein</fullName>
    </submittedName>
</protein>
<dbReference type="AlphaFoldDB" id="A0A7J6TGL8"/>
<evidence type="ECO:0000313" key="2">
    <source>
        <dbReference type="Proteomes" id="UP000574390"/>
    </source>
</evidence>
<dbReference type="Proteomes" id="UP000574390">
    <property type="component" value="Unassembled WGS sequence"/>
</dbReference>
<comment type="caution">
    <text evidence="1">The sequence shown here is derived from an EMBL/GenBank/DDBJ whole genome shotgun (WGS) entry which is preliminary data.</text>
</comment>
<accession>A0A7J6TGL8</accession>
<sequence length="315" mass="35680">MVFQLPHHFEALRCIAIERLWDGQQGREPMHHLMGDIMEYCREPELRLDCPREDVFVEKPARADFMFIDCGVVYGVSREGKSLILHRMCNTVGLAPSITKLSNLCVLASEGVAWRCYYDEGSRHLVVLYDNGGTLSIRDMANGKTKRPIMLPCLASCSGRLADVIVIGDSLYAAMVFIKKGSYCRFEIRYVQCRKSREVRLAYEFHKQSDDPSFSFICFSSVPDRPRAVDFICKSDSTWHSVQIDVVRDGSLTLFSSRRDEMVESRRIRGSLIRNTPGIGFLLIEEGDFYVLRYTSGLKKAATIAKCGTTLPSSV</sequence>
<feature type="non-terminal residue" evidence="1">
    <location>
        <position position="315"/>
    </location>
</feature>
<reference evidence="1 2" key="1">
    <citation type="submission" date="2020-04" db="EMBL/GenBank/DDBJ databases">
        <title>Perkinsus olseni comparative genomics.</title>
        <authorList>
            <person name="Bogema D.R."/>
        </authorList>
    </citation>
    <scope>NUCLEOTIDE SEQUENCE [LARGE SCALE GENOMIC DNA]</scope>
    <source>
        <strain evidence="1">ATCC PRA-205</strain>
    </source>
</reference>
<evidence type="ECO:0000313" key="1">
    <source>
        <dbReference type="EMBL" id="KAF4744444.1"/>
    </source>
</evidence>
<gene>
    <name evidence="1" type="ORF">FOZ62_027692</name>
</gene>
<organism evidence="1 2">
    <name type="scientific">Perkinsus olseni</name>
    <name type="common">Perkinsus atlanticus</name>
    <dbReference type="NCBI Taxonomy" id="32597"/>
    <lineage>
        <taxon>Eukaryota</taxon>
        <taxon>Sar</taxon>
        <taxon>Alveolata</taxon>
        <taxon>Perkinsozoa</taxon>
        <taxon>Perkinsea</taxon>
        <taxon>Perkinsida</taxon>
        <taxon>Perkinsidae</taxon>
        <taxon>Perkinsus</taxon>
    </lineage>
</organism>